<accession>A0A077CY85</accession>
<evidence type="ECO:0000259" key="35">
    <source>
        <dbReference type="Pfam" id="PF22307"/>
    </source>
</evidence>
<reference evidence="36 37" key="1">
    <citation type="journal article" date="2014" name="J. Virol.">
        <title>Establishment and characterization of a lethal mouse model for the angola strain of marburg virus.</title>
        <authorList>
            <person name="Qiu X."/>
            <person name="Wong G."/>
            <person name="Audet J."/>
            <person name="Cutts T."/>
            <person name="Niu Y."/>
            <person name="Booth S."/>
            <person name="Kobinger G.P."/>
        </authorList>
    </citation>
    <scope>NUCLEOTIDE SEQUENCE [LARGE SCALE GENOMIC DNA]</scope>
    <source>
        <strain evidence="36">NML/M.musculus-lab/AGO/2005/Ang-MA-P2</strain>
    </source>
</reference>
<evidence type="ECO:0000256" key="12">
    <source>
        <dbReference type="ARBA" id="ARBA00022685"/>
    </source>
</evidence>
<evidence type="ECO:0000256" key="32">
    <source>
        <dbReference type="SAM" id="MobiDB-lite"/>
    </source>
</evidence>
<evidence type="ECO:0000259" key="34">
    <source>
        <dbReference type="Pfam" id="PF01611"/>
    </source>
</evidence>
<feature type="compositionally biased region" description="Polar residues" evidence="32">
    <location>
        <begin position="278"/>
        <end position="290"/>
    </location>
</feature>
<keyword evidence="20 33" id="KW-0472">Membrane</keyword>
<protein>
    <recommendedName>
        <fullName evidence="6">Envelope glycoprotein</fullName>
    </recommendedName>
    <alternativeName>
        <fullName evidence="29">GP1,2</fullName>
    </alternativeName>
    <alternativeName>
        <fullName evidence="30">Virion spike glycoprotein</fullName>
    </alternativeName>
</protein>
<keyword evidence="16" id="KW-0946">Virion</keyword>
<evidence type="ECO:0000256" key="23">
    <source>
        <dbReference type="ARBA" id="ARBA00023180"/>
    </source>
</evidence>
<dbReference type="CDD" id="cd09850">
    <property type="entry name" value="Ebola-like_HR1-HR2"/>
    <property type="match status" value="1"/>
</dbReference>
<evidence type="ECO:0000256" key="28">
    <source>
        <dbReference type="ARBA" id="ARBA00025970"/>
    </source>
</evidence>
<keyword evidence="8" id="KW-1170">Fusion of virus membrane with host endosomal membrane</keyword>
<dbReference type="InterPro" id="IPR054584">
    <property type="entry name" value="Ebola-like_HR1-HR2"/>
</dbReference>
<evidence type="ECO:0000256" key="27">
    <source>
        <dbReference type="ARBA" id="ARBA00025414"/>
    </source>
</evidence>
<evidence type="ECO:0000256" key="3">
    <source>
        <dbReference type="ARBA" id="ARBA00004563"/>
    </source>
</evidence>
<feature type="compositionally biased region" description="Polar residues" evidence="32">
    <location>
        <begin position="308"/>
        <end position="331"/>
    </location>
</feature>
<evidence type="ECO:0000256" key="19">
    <source>
        <dbReference type="ARBA" id="ARBA00022989"/>
    </source>
</evidence>
<proteinExistence type="inferred from homology"/>
<evidence type="ECO:0000256" key="2">
    <source>
        <dbReference type="ARBA" id="ARBA00004505"/>
    </source>
</evidence>
<keyword evidence="15" id="KW-1161">Viral attachment to host cell</keyword>
<evidence type="ECO:0000313" key="37">
    <source>
        <dbReference type="Proteomes" id="UP000137769"/>
    </source>
</evidence>
<evidence type="ECO:0000256" key="17">
    <source>
        <dbReference type="ARBA" id="ARBA00022870"/>
    </source>
</evidence>
<dbReference type="Proteomes" id="UP000137769">
    <property type="component" value="Genome"/>
</dbReference>
<evidence type="ECO:0000256" key="24">
    <source>
        <dbReference type="ARBA" id="ARBA00023288"/>
    </source>
</evidence>
<evidence type="ECO:0000256" key="33">
    <source>
        <dbReference type="SAM" id="Phobius"/>
    </source>
</evidence>
<feature type="domain" description="Envelope glycoprotein GP2-like HR1-HR2" evidence="35">
    <location>
        <begin position="516"/>
        <end position="596"/>
    </location>
</feature>
<evidence type="ECO:0000256" key="7">
    <source>
        <dbReference type="ARBA" id="ARBA00022506"/>
    </source>
</evidence>
<evidence type="ECO:0000256" key="18">
    <source>
        <dbReference type="ARBA" id="ARBA00022879"/>
    </source>
</evidence>
<evidence type="ECO:0000256" key="22">
    <source>
        <dbReference type="ARBA" id="ARBA00023157"/>
    </source>
</evidence>
<feature type="compositionally biased region" description="Low complexity" evidence="32">
    <location>
        <begin position="337"/>
        <end position="347"/>
    </location>
</feature>
<feature type="lipid moiety-binding region" description="S-palmitoyl cysteine; by host" evidence="31">
    <location>
        <position position="673"/>
    </location>
</feature>
<dbReference type="GO" id="GO:0019031">
    <property type="term" value="C:viral envelope"/>
    <property type="evidence" value="ECO:0007669"/>
    <property type="project" value="UniProtKB-KW"/>
</dbReference>
<evidence type="ECO:0000256" key="13">
    <source>
        <dbReference type="ARBA" id="ARBA00022692"/>
    </source>
</evidence>
<keyword evidence="18" id="KW-0261">Viral envelope protein</keyword>
<sequence>MKTTCLLISLILIQGVKTLPILEIASNIQPQNVDSVCSGTLQKTEDVHLMGFTLSGQKVADSPLEASKRWAFRAGVPPKNVEYTEGEEAKTCYNISVTDPSGKSLLLDPPTNIRDYPKCKTIHHIQGQNPHAQGIALHLWGAFFLYDRIASTTMYRGKVFTEGNIAAMIVNKTVHKMIFSRQGQGYRHMNLTSTNKYWTSSNGTQTNDTGCFGTLQEYNSTKNQTCAPSKKPLPLPTAHPEVKLTSTSTDATKLNTTDPNSDDEDLTTSGSGSGEQEPYTTSDAATKQGLSSTMPPTPSPQPSTPQQGGNNTNHSQGVVTEPGKTNTTAQPSMPPHNTTTISTNNTSKHNLSTPSVPIQNATNYNTQSTAPENEQTSAPSKTTLLPTENPTTAKSTNSTKSPTTTVPNTTNKYSTSPSPTPDSTAQHLVYFRRKRNILWREGDMFPFLDGLINAPIDFDPVPNTKTIFDESSSSGASAEEDQHASPNISLTLSYFPKVNENTAHSGENENDCDAELRIWSVQEDDLAAGLSWIPFFGPGIEGLYTAGLIKNQNNLVCRLRRLANQTAKSLELLLRVTTEERTFSLINRHAIDFLLARWGGTCKVLGPDCCIGIEDLSRNISEQIDQIKKDEQKEGTGWGLGGKWWTSDWGVLTNLGILLLLSIAVLIALSCICRIFTKYIG</sequence>
<dbReference type="InterPro" id="IPR018154">
    <property type="entry name" value="TLV/ENV_coat_polyprotein"/>
</dbReference>
<dbReference type="GO" id="GO:0046718">
    <property type="term" value="P:symbiont entry into host cell"/>
    <property type="evidence" value="ECO:0007669"/>
    <property type="project" value="UniProtKB-KW"/>
</dbReference>
<keyword evidence="10" id="KW-0945">Host-virus interaction</keyword>
<feature type="transmembrane region" description="Helical" evidence="33">
    <location>
        <begin position="655"/>
        <end position="676"/>
    </location>
</feature>
<evidence type="ECO:0000256" key="30">
    <source>
        <dbReference type="ARBA" id="ARBA00031898"/>
    </source>
</evidence>
<organism evidence="36 37">
    <name type="scientific">Orthomarburgvirus marburgense</name>
    <dbReference type="NCBI Taxonomy" id="3052505"/>
    <lineage>
        <taxon>Viruses</taxon>
        <taxon>Riboviria</taxon>
        <taxon>Orthornavirae</taxon>
        <taxon>Negarnaviricota</taxon>
        <taxon>Haploviricotina</taxon>
        <taxon>Monjiviricetes</taxon>
        <taxon>Mononegavirales</taxon>
        <taxon>Filoviridae</taxon>
        <taxon>Orthomarburgvirus</taxon>
    </lineage>
</organism>
<evidence type="ECO:0000256" key="15">
    <source>
        <dbReference type="ARBA" id="ARBA00022804"/>
    </source>
</evidence>
<evidence type="ECO:0000256" key="11">
    <source>
        <dbReference type="ARBA" id="ARBA00022595"/>
    </source>
</evidence>
<dbReference type="Gene3D" id="1.10.287.210">
    <property type="match status" value="1"/>
</dbReference>
<feature type="compositionally biased region" description="Polar residues" evidence="32">
    <location>
        <begin position="348"/>
        <end position="388"/>
    </location>
</feature>
<keyword evidence="25" id="KW-1160">Virus entry into host cell</keyword>
<evidence type="ECO:0000256" key="16">
    <source>
        <dbReference type="ARBA" id="ARBA00022844"/>
    </source>
</evidence>
<feature type="region of interest" description="Disordered" evidence="32">
    <location>
        <begin position="222"/>
        <end position="424"/>
    </location>
</feature>
<dbReference type="Pfam" id="PF22307">
    <property type="entry name" value="Ebola-like_HR1-HR2"/>
    <property type="match status" value="1"/>
</dbReference>
<comment type="subunit">
    <text evidence="28">Homotrimer; each monomer consists of a GP1 and a GP2 subunit linked by disulfide bonds. The resulting peplomers (GP1,2) protrude from the virus surface as spikes. GP1,2 interacts with human CD209 and CLEC4M (collectively referred to as DC-SIGN(R)). Asialoglycoprotein receptor (ASGP-R) may be a liver-specific receptor for GP1,2. Members of the Tyro3 receptor tyrosine kinase family may be cell entry factors interacting with GP1,2.</text>
</comment>
<evidence type="ECO:0000256" key="14">
    <source>
        <dbReference type="ARBA" id="ARBA00022729"/>
    </source>
</evidence>
<keyword evidence="24 31" id="KW-0449">Lipoprotein</keyword>
<gene>
    <name evidence="36" type="primary">GP</name>
</gene>
<evidence type="ECO:0000256" key="4">
    <source>
        <dbReference type="ARBA" id="ARBA00004650"/>
    </source>
</evidence>
<keyword evidence="17" id="KW-1043">Host membrane</keyword>
<evidence type="ECO:0000256" key="21">
    <source>
        <dbReference type="ARBA" id="ARBA00023139"/>
    </source>
</evidence>
<feature type="compositionally biased region" description="Low complexity" evidence="32">
    <location>
        <begin position="389"/>
        <end position="424"/>
    </location>
</feature>
<evidence type="ECO:0000256" key="20">
    <source>
        <dbReference type="ARBA" id="ARBA00023136"/>
    </source>
</evidence>
<keyword evidence="23" id="KW-0325">Glycoprotein</keyword>
<evidence type="ECO:0000256" key="10">
    <source>
        <dbReference type="ARBA" id="ARBA00022581"/>
    </source>
</evidence>
<evidence type="ECO:0000256" key="29">
    <source>
        <dbReference type="ARBA" id="ARBA00030828"/>
    </source>
</evidence>
<dbReference type="PIRSF" id="PIRSF036874">
    <property type="entry name" value="GPC_FiloV"/>
    <property type="match status" value="1"/>
</dbReference>
<dbReference type="GO" id="GO:0055036">
    <property type="term" value="C:virion membrane"/>
    <property type="evidence" value="ECO:0007669"/>
    <property type="project" value="UniProtKB-SubCell"/>
</dbReference>
<keyword evidence="14" id="KW-0732">Signal</keyword>
<evidence type="ECO:0000256" key="31">
    <source>
        <dbReference type="PIRSR" id="PIRSR036874-51"/>
    </source>
</evidence>
<feature type="lipid moiety-binding region" description="S-palmitoyl cysteine; by host" evidence="31">
    <location>
        <position position="671"/>
    </location>
</feature>
<evidence type="ECO:0000256" key="8">
    <source>
        <dbReference type="ARBA" id="ARBA00022510"/>
    </source>
</evidence>
<dbReference type="InterPro" id="IPR014625">
    <property type="entry name" value="GPC_FiloV"/>
</dbReference>
<evidence type="ECO:0000256" key="9">
    <source>
        <dbReference type="ARBA" id="ARBA00022511"/>
    </source>
</evidence>
<evidence type="ECO:0000313" key="36">
    <source>
        <dbReference type="EMBL" id="AIL25245.1"/>
    </source>
</evidence>
<name>A0A077CY85_9MONO</name>
<keyword evidence="7" id="KW-1168">Fusion of virus membrane with host membrane</keyword>
<keyword evidence="13 33" id="KW-0812">Transmembrane</keyword>
<keyword evidence="11" id="KW-1162">Viral penetration into host cytoplasm</keyword>
<dbReference type="PANTHER" id="PTHR10424">
    <property type="entry name" value="VIRAL ENVELOPE PROTEIN"/>
    <property type="match status" value="1"/>
</dbReference>
<evidence type="ECO:0000256" key="26">
    <source>
        <dbReference type="ARBA" id="ARBA00025009"/>
    </source>
</evidence>
<dbReference type="GO" id="GO:0020002">
    <property type="term" value="C:host cell plasma membrane"/>
    <property type="evidence" value="ECO:0007669"/>
    <property type="project" value="UniProtKB-SubCell"/>
</dbReference>
<keyword evidence="9" id="KW-1032">Host cell membrane</keyword>
<keyword evidence="12" id="KW-0165">Cleavage on pair of basic residues</keyword>
<comment type="function">
    <text evidence="27">GP1 is responsible for binding to the receptor(s) on target cells. Interacts with CD209/DC-SIGN and CLEC4M/DC-SIGNR which act as cofactors for virus entry into the host cell. Binding to CD209 and CLEC4M, which are respectively found on dendritic cells (DCs), and on endothelial cells of liver sinusoids and lymph node sinuses, facilitate infection of macrophages and endothelial cells. These interactions not only facilitate virus cell entry, but also allow capture of viral particles by DCs and subsequent transmission to susceptible cells without DCs infection (trans infection).</text>
</comment>
<comment type="similarity">
    <text evidence="5">Belongs to the filoviruses glycoprotein family.</text>
</comment>
<keyword evidence="19 33" id="KW-1133">Transmembrane helix</keyword>
<feature type="compositionally biased region" description="Polar residues" evidence="32">
    <location>
        <begin position="244"/>
        <end position="259"/>
    </location>
</feature>
<feature type="domain" description="Filoviruses glycoprotein extracellular" evidence="34">
    <location>
        <begin position="1"/>
        <end position="375"/>
    </location>
</feature>
<dbReference type="InterPro" id="IPR002561">
    <property type="entry name" value="GPC_filovir-type_extra_dom"/>
</dbReference>
<dbReference type="Pfam" id="PF01611">
    <property type="entry name" value="Filo_glycop"/>
    <property type="match status" value="1"/>
</dbReference>
<dbReference type="SUPFAM" id="SSF58069">
    <property type="entry name" value="Virus ectodomain"/>
    <property type="match status" value="1"/>
</dbReference>
<dbReference type="GO" id="GO:0039654">
    <property type="term" value="P:fusion of virus membrane with host endosome membrane"/>
    <property type="evidence" value="ECO:0007669"/>
    <property type="project" value="UniProtKB-KW"/>
</dbReference>
<keyword evidence="21 31" id="KW-0564">Palmitate</keyword>
<evidence type="ECO:0000256" key="1">
    <source>
        <dbReference type="ARBA" id="ARBA00004402"/>
    </source>
</evidence>
<evidence type="ECO:0000256" key="25">
    <source>
        <dbReference type="ARBA" id="ARBA00023296"/>
    </source>
</evidence>
<comment type="subcellular location">
    <subcellularLocation>
        <location evidence="2">Host cell membrane</location>
        <topology evidence="2">Peripheral membrane protein</topology>
    </subcellularLocation>
    <subcellularLocation>
        <location evidence="1">Host cell membrane</location>
        <topology evidence="1">Single-pass type I membrane protein</topology>
    </subcellularLocation>
    <subcellularLocation>
        <location evidence="4">Virion membrane</location>
        <topology evidence="4">Peripheral membrane protein</topology>
    </subcellularLocation>
    <subcellularLocation>
        <location evidence="3">Virion membrane</location>
        <topology evidence="3">Single-pass type I membrane protein</topology>
    </subcellularLocation>
</comment>
<keyword evidence="22" id="KW-1015">Disulfide bond</keyword>
<evidence type="ECO:0000256" key="5">
    <source>
        <dbReference type="ARBA" id="ARBA00006741"/>
    </source>
</evidence>
<evidence type="ECO:0000256" key="6">
    <source>
        <dbReference type="ARBA" id="ARBA00014571"/>
    </source>
</evidence>
<dbReference type="GO" id="GO:0019062">
    <property type="term" value="P:virion attachment to host cell"/>
    <property type="evidence" value="ECO:0007669"/>
    <property type="project" value="UniProtKB-KW"/>
</dbReference>
<dbReference type="EMBL" id="KM261523">
    <property type="protein sequence ID" value="AIL25245.1"/>
    <property type="molecule type" value="Viral_cRNA"/>
</dbReference>
<comment type="function">
    <text evidence="26">GP2 acts as a class I viral fusion protein. Under the current model, the protein has at least 3 conformational states: pre-fusion native state, pre-hairpin intermediate state, and post-fusion hairpin state. During viral and target cell membrane fusion, the coiled coil regions (heptad repeats) assume a trimer-of-hairpins structure, positioning the fusion peptide in close proximity to the C-terminal region of the ectodomain. The formation of this structure appears to drive apposition and subsequent fusion of viral and target cell membranes. Responsible for penetration of the virus into the cell cytoplasm by mediating the fusion of the membrane of the endocytosed virus particle with the endosomal membrane. Low pH in endosomes induces an irreversible conformational change in GP2, releasing the fusion hydrophobic peptide.</text>
</comment>